<dbReference type="Proteomes" id="UP000257136">
    <property type="component" value="Unassembled WGS sequence"/>
</dbReference>
<dbReference type="RefSeq" id="WP_115814620.1">
    <property type="nucleotide sequence ID" value="NZ_QUNI01000013.1"/>
</dbReference>
<name>A0A3E0EA64_9FLAO</name>
<reference evidence="1 2" key="1">
    <citation type="submission" date="2018-08" db="EMBL/GenBank/DDBJ databases">
        <title>Genomic Encyclopedia of Archaeal and Bacterial Type Strains, Phase II (KMG-II): from individual species to whole genera.</title>
        <authorList>
            <person name="Goeker M."/>
        </authorList>
    </citation>
    <scope>NUCLEOTIDE SEQUENCE [LARGE SCALE GENOMIC DNA]</scope>
    <source>
        <strain evidence="1 2">DSM 100880</strain>
    </source>
</reference>
<dbReference type="AlphaFoldDB" id="A0A3E0EA64"/>
<dbReference type="SUPFAM" id="SSF54611">
    <property type="entry name" value="SecB-like"/>
    <property type="match status" value="1"/>
</dbReference>
<sequence length="139" mass="15569">MINSENAIGFKFSKYKISRFSFNEANNENSDFNISFSPSGLYNENTGEFVLTLAVEAKEVGTDKVVVEAIGIAEYQFDKQYQLAELPSHFFLSAVPIFFPYLRSFVSTLTLQANSNVMILGLINFTNMAEPLKANTKVI</sequence>
<evidence type="ECO:0000313" key="1">
    <source>
        <dbReference type="EMBL" id="REG94149.1"/>
    </source>
</evidence>
<protein>
    <submittedName>
        <fullName evidence="1">Preprotein translocase subunit SecB</fullName>
    </submittedName>
</protein>
<dbReference type="OrthoDB" id="983047at2"/>
<organism evidence="1 2">
    <name type="scientific">Flavobacterium aquicola</name>
    <dbReference type="NCBI Taxonomy" id="1682742"/>
    <lineage>
        <taxon>Bacteria</taxon>
        <taxon>Pseudomonadati</taxon>
        <taxon>Bacteroidota</taxon>
        <taxon>Flavobacteriia</taxon>
        <taxon>Flavobacteriales</taxon>
        <taxon>Flavobacteriaceae</taxon>
        <taxon>Flavobacterium</taxon>
    </lineage>
</organism>
<gene>
    <name evidence="1" type="ORF">C8P67_113125</name>
</gene>
<accession>A0A3E0EA64</accession>
<comment type="caution">
    <text evidence="1">The sequence shown here is derived from an EMBL/GenBank/DDBJ whole genome shotgun (WGS) entry which is preliminary data.</text>
</comment>
<dbReference type="InterPro" id="IPR035958">
    <property type="entry name" value="SecB-like_sf"/>
</dbReference>
<evidence type="ECO:0000313" key="2">
    <source>
        <dbReference type="Proteomes" id="UP000257136"/>
    </source>
</evidence>
<dbReference type="Gene3D" id="3.10.420.10">
    <property type="entry name" value="SecB-like"/>
    <property type="match status" value="1"/>
</dbReference>
<keyword evidence="2" id="KW-1185">Reference proteome</keyword>
<dbReference type="EMBL" id="QUNI01000013">
    <property type="protein sequence ID" value="REG94149.1"/>
    <property type="molecule type" value="Genomic_DNA"/>
</dbReference>
<proteinExistence type="predicted"/>